<feature type="active site" description="Charge relay system" evidence="5">
    <location>
        <position position="304"/>
    </location>
</feature>
<gene>
    <name evidence="7" type="ORF">H8718_15240</name>
</gene>
<dbReference type="InterPro" id="IPR015500">
    <property type="entry name" value="Peptidase_S8_subtilisin-rel"/>
</dbReference>
<dbReference type="PANTHER" id="PTHR43806:SF11">
    <property type="entry name" value="CEREVISIN-RELATED"/>
    <property type="match status" value="1"/>
</dbReference>
<dbReference type="InterPro" id="IPR034074">
    <property type="entry name" value="Y4bN_pept_dom"/>
</dbReference>
<evidence type="ECO:0000313" key="7">
    <source>
        <dbReference type="EMBL" id="MBC8580872.1"/>
    </source>
</evidence>
<keyword evidence="4 5" id="KW-0720">Serine protease</keyword>
<dbReference type="InterPro" id="IPR050131">
    <property type="entry name" value="Peptidase_S8_subtilisin-like"/>
</dbReference>
<dbReference type="PROSITE" id="PS51892">
    <property type="entry name" value="SUBTILASE"/>
    <property type="match status" value="1"/>
</dbReference>
<comment type="caution">
    <text evidence="7">The sequence shown here is derived from an EMBL/GenBank/DDBJ whole genome shotgun (WGS) entry which is preliminary data.</text>
</comment>
<reference evidence="7" key="1">
    <citation type="submission" date="2020-08" db="EMBL/GenBank/DDBJ databases">
        <title>Genome public.</title>
        <authorList>
            <person name="Liu C."/>
            <person name="Sun Q."/>
        </authorList>
    </citation>
    <scope>NUCLEOTIDE SEQUENCE</scope>
    <source>
        <strain evidence="7">NSJ-12</strain>
    </source>
</reference>
<feature type="active site" description="Charge relay system" evidence="5">
    <location>
        <position position="273"/>
    </location>
</feature>
<feature type="active site" description="Charge relay system" evidence="5">
    <location>
        <position position="503"/>
    </location>
</feature>
<evidence type="ECO:0000256" key="1">
    <source>
        <dbReference type="ARBA" id="ARBA00011073"/>
    </source>
</evidence>
<dbReference type="EMBL" id="JACRSY010000030">
    <property type="protein sequence ID" value="MBC8580872.1"/>
    <property type="molecule type" value="Genomic_DNA"/>
</dbReference>
<dbReference type="AlphaFoldDB" id="A0A926EM73"/>
<keyword evidence="8" id="KW-1185">Reference proteome</keyword>
<keyword evidence="3 5" id="KW-0378">Hydrolase</keyword>
<protein>
    <submittedName>
        <fullName evidence="7">S8 family peptidase</fullName>
    </submittedName>
</protein>
<dbReference type="GO" id="GO:0006508">
    <property type="term" value="P:proteolysis"/>
    <property type="evidence" value="ECO:0007669"/>
    <property type="project" value="UniProtKB-KW"/>
</dbReference>
<sequence length="773" mass="87190">MSKERLPIIANGEKYIEPIIKKQNFGKKERPFEYEEAKVKIIDNLTQIESKIKNKTEFFMEDKVLCVRLEPKFEAKSYLPSSLAVSKDMKFIGGRKYTYCIDSETDEVKKAKLYFLKTNDIGINKLKEVLQTGLKDDVENWKKQIQSLNSIGLLDEAEKIQGFSDEWEKGSVEIVLHPLGEDNVKEMVDNFSEVSGIGREEMTVRSYSDGITFISTLADKTKIHKMKKFNPLRSVHPIGEFEIDPLRMRMPAVDGPQPPKRKVDSGIKIGVFDGGTDDNIPLLRGYVENHDEVEVKATLSSLRHGTGVCGAILYGHIGGKTPQDEMDVPYVSVESFRVLPEDKSIYQNDAEKIYGMYATIDTIERIVKKRKDIHLYNLSIGPKGPIIDDEISRFTYVLDLLTYDVKENEVNPLFCVAVGNDGDKGELLDRIQSPSDMVNGLSVGAYTYNFFDEKVRANYSCIGPGREGAKVKPDIVEFGGSQERPFIKVGLEGNTLEVDTGTSYATPLATGKIGRLMAQSDEITPHMGRTLLIHNAYTDNGVRDDEIGYGFSDRSPEDILSCEQNKVTILYQGELEASSTAKLPIFAPFINHAKGNVNITWTITTIVNPDNSDVDAYTNNCIEDTLYPHSGIYKFTKDKSPDQKLNITKAEDAPIIEKLLQNGYKMSSMPVSASPKRNKSETELRNKDLKWDTVIKKNRSFRASSLFNPFITVHAIGRNGYEHEKIKYFIAITIEAPRYNGNLYDSIMQTYTNLVPIELRNINKLMLPLEQEI</sequence>
<dbReference type="InterPro" id="IPR000209">
    <property type="entry name" value="Peptidase_S8/S53_dom"/>
</dbReference>
<comment type="similarity">
    <text evidence="1 5">Belongs to the peptidase S8 family.</text>
</comment>
<dbReference type="PRINTS" id="PR00723">
    <property type="entry name" value="SUBTILISIN"/>
</dbReference>
<dbReference type="CDD" id="cd04847">
    <property type="entry name" value="Peptidases_S8_Subtilisin_like_2"/>
    <property type="match status" value="1"/>
</dbReference>
<evidence type="ECO:0000259" key="6">
    <source>
        <dbReference type="Pfam" id="PF00082"/>
    </source>
</evidence>
<organism evidence="7 8">
    <name type="scientific">Zhenhengia yiwuensis</name>
    <dbReference type="NCBI Taxonomy" id="2763666"/>
    <lineage>
        <taxon>Bacteria</taxon>
        <taxon>Bacillati</taxon>
        <taxon>Bacillota</taxon>
        <taxon>Clostridia</taxon>
        <taxon>Lachnospirales</taxon>
        <taxon>Lachnospiraceae</taxon>
        <taxon>Zhenhengia</taxon>
    </lineage>
</organism>
<dbReference type="SUPFAM" id="SSF52743">
    <property type="entry name" value="Subtilisin-like"/>
    <property type="match status" value="1"/>
</dbReference>
<proteinExistence type="inferred from homology"/>
<evidence type="ECO:0000256" key="3">
    <source>
        <dbReference type="ARBA" id="ARBA00022801"/>
    </source>
</evidence>
<dbReference type="GO" id="GO:0004252">
    <property type="term" value="F:serine-type endopeptidase activity"/>
    <property type="evidence" value="ECO:0007669"/>
    <property type="project" value="UniProtKB-UniRule"/>
</dbReference>
<feature type="domain" description="Peptidase S8/S53" evidence="6">
    <location>
        <begin position="265"/>
        <end position="550"/>
    </location>
</feature>
<keyword evidence="2 5" id="KW-0645">Protease</keyword>
<evidence type="ECO:0000256" key="5">
    <source>
        <dbReference type="PROSITE-ProRule" id="PRU01240"/>
    </source>
</evidence>
<dbReference type="Proteomes" id="UP000655830">
    <property type="component" value="Unassembled WGS sequence"/>
</dbReference>
<accession>A0A926EM73</accession>
<evidence type="ECO:0000256" key="4">
    <source>
        <dbReference type="ARBA" id="ARBA00022825"/>
    </source>
</evidence>
<name>A0A926EM73_9FIRM</name>
<dbReference type="InterPro" id="IPR036852">
    <property type="entry name" value="Peptidase_S8/S53_dom_sf"/>
</dbReference>
<dbReference type="Gene3D" id="3.40.50.200">
    <property type="entry name" value="Peptidase S8/S53 domain"/>
    <property type="match status" value="1"/>
</dbReference>
<evidence type="ECO:0000313" key="8">
    <source>
        <dbReference type="Proteomes" id="UP000655830"/>
    </source>
</evidence>
<dbReference type="PROSITE" id="PS00138">
    <property type="entry name" value="SUBTILASE_SER"/>
    <property type="match status" value="1"/>
</dbReference>
<dbReference type="PANTHER" id="PTHR43806">
    <property type="entry name" value="PEPTIDASE S8"/>
    <property type="match status" value="1"/>
</dbReference>
<evidence type="ECO:0000256" key="2">
    <source>
        <dbReference type="ARBA" id="ARBA00022670"/>
    </source>
</evidence>
<dbReference type="InterPro" id="IPR023828">
    <property type="entry name" value="Peptidase_S8_Ser-AS"/>
</dbReference>
<dbReference type="RefSeq" id="WP_249333568.1">
    <property type="nucleotide sequence ID" value="NZ_JACRSY010000030.1"/>
</dbReference>
<dbReference type="Pfam" id="PF00082">
    <property type="entry name" value="Peptidase_S8"/>
    <property type="match status" value="1"/>
</dbReference>